<feature type="transmembrane region" description="Helical" evidence="1">
    <location>
        <begin position="30"/>
        <end position="52"/>
    </location>
</feature>
<dbReference type="AlphaFoldDB" id="A0AA39UBV6"/>
<sequence length="351" mass="38416">MSSTSDSTPDLTGEETAIIFGVLDVYFNEIIVYALMHGIYTCILATTLWNIFSSKTSKSGTSRVLMVFAIILLYILSTIAFAFIWFFVRFGFIDNGQDSLTVFTGLTGFNSQWTAVQISAGVTGIIGTVIADGAMIWRCFIVWGERWFIVFIPILCLTAETIVKSLQVYHNLHDIIENDELSEFGSRIDWMTLYLSLVLVTTLMCTLLIVYRILSVGGVKAGLRSYRGVVEVVVESAALYSAALIIYIAFISRNMLGSSYVDIITASIKGIAPTLLVGRVAAGHARPNDTWKESRLSSLHFGSPGRTQTSVMSTTGGVTQSVMFPEEEIPANDSSSDSAVRHTLEAKVEGV</sequence>
<feature type="transmembrane region" description="Helical" evidence="1">
    <location>
        <begin position="64"/>
        <end position="93"/>
    </location>
</feature>
<proteinExistence type="predicted"/>
<evidence type="ECO:0000313" key="2">
    <source>
        <dbReference type="EMBL" id="KAK0473010.1"/>
    </source>
</evidence>
<accession>A0AA39UBV6</accession>
<comment type="caution">
    <text evidence="2">The sequence shown here is derived from an EMBL/GenBank/DDBJ whole genome shotgun (WGS) entry which is preliminary data.</text>
</comment>
<organism evidence="2 3">
    <name type="scientific">Armillaria novae-zelandiae</name>
    <dbReference type="NCBI Taxonomy" id="153914"/>
    <lineage>
        <taxon>Eukaryota</taxon>
        <taxon>Fungi</taxon>
        <taxon>Dikarya</taxon>
        <taxon>Basidiomycota</taxon>
        <taxon>Agaricomycotina</taxon>
        <taxon>Agaricomycetes</taxon>
        <taxon>Agaricomycetidae</taxon>
        <taxon>Agaricales</taxon>
        <taxon>Marasmiineae</taxon>
        <taxon>Physalacriaceae</taxon>
        <taxon>Armillaria</taxon>
    </lineage>
</organism>
<evidence type="ECO:0000313" key="3">
    <source>
        <dbReference type="Proteomes" id="UP001175227"/>
    </source>
</evidence>
<evidence type="ECO:0000256" key="1">
    <source>
        <dbReference type="SAM" id="Phobius"/>
    </source>
</evidence>
<feature type="transmembrane region" description="Helical" evidence="1">
    <location>
        <begin position="190"/>
        <end position="211"/>
    </location>
</feature>
<name>A0AA39UBV6_9AGAR</name>
<feature type="transmembrane region" description="Helical" evidence="1">
    <location>
        <begin position="263"/>
        <end position="282"/>
    </location>
</feature>
<keyword evidence="1" id="KW-1133">Transmembrane helix</keyword>
<keyword evidence="1" id="KW-0812">Transmembrane</keyword>
<gene>
    <name evidence="2" type="ORF">IW261DRAFT_1570377</name>
</gene>
<feature type="transmembrane region" description="Helical" evidence="1">
    <location>
        <begin position="147"/>
        <end position="170"/>
    </location>
</feature>
<feature type="transmembrane region" description="Helical" evidence="1">
    <location>
        <begin position="232"/>
        <end position="251"/>
    </location>
</feature>
<keyword evidence="3" id="KW-1185">Reference proteome</keyword>
<protein>
    <submittedName>
        <fullName evidence="2">Uncharacterized protein</fullName>
    </submittedName>
</protein>
<feature type="transmembrane region" description="Helical" evidence="1">
    <location>
        <begin position="113"/>
        <end position="135"/>
    </location>
</feature>
<dbReference type="EMBL" id="JAUEPR010000036">
    <property type="protein sequence ID" value="KAK0473010.1"/>
    <property type="molecule type" value="Genomic_DNA"/>
</dbReference>
<keyword evidence="1" id="KW-0472">Membrane</keyword>
<dbReference type="Proteomes" id="UP001175227">
    <property type="component" value="Unassembled WGS sequence"/>
</dbReference>
<reference evidence="2" key="1">
    <citation type="submission" date="2023-06" db="EMBL/GenBank/DDBJ databases">
        <authorList>
            <consortium name="Lawrence Berkeley National Laboratory"/>
            <person name="Ahrendt S."/>
            <person name="Sahu N."/>
            <person name="Indic B."/>
            <person name="Wong-Bajracharya J."/>
            <person name="Merenyi Z."/>
            <person name="Ke H.-M."/>
            <person name="Monk M."/>
            <person name="Kocsube S."/>
            <person name="Drula E."/>
            <person name="Lipzen A."/>
            <person name="Balint B."/>
            <person name="Henrissat B."/>
            <person name="Andreopoulos B."/>
            <person name="Martin F.M."/>
            <person name="Harder C.B."/>
            <person name="Rigling D."/>
            <person name="Ford K.L."/>
            <person name="Foster G.D."/>
            <person name="Pangilinan J."/>
            <person name="Papanicolaou A."/>
            <person name="Barry K."/>
            <person name="LaButti K."/>
            <person name="Viragh M."/>
            <person name="Koriabine M."/>
            <person name="Yan M."/>
            <person name="Riley R."/>
            <person name="Champramary S."/>
            <person name="Plett K.L."/>
            <person name="Tsai I.J."/>
            <person name="Slot J."/>
            <person name="Sipos G."/>
            <person name="Plett J."/>
            <person name="Nagy L.G."/>
            <person name="Grigoriev I.V."/>
        </authorList>
    </citation>
    <scope>NUCLEOTIDE SEQUENCE</scope>
    <source>
        <strain evidence="2">ICMP 16352</strain>
    </source>
</reference>